<name>A0A7C4W5Q8_FERPE</name>
<accession>A0A7C4W5Q8</accession>
<evidence type="ECO:0000313" key="8">
    <source>
        <dbReference type="EMBL" id="HGU41792.1"/>
    </source>
</evidence>
<evidence type="ECO:0008006" key="9">
    <source>
        <dbReference type="Google" id="ProtNLM"/>
    </source>
</evidence>
<evidence type="ECO:0000256" key="6">
    <source>
        <dbReference type="SAM" id="Phobius"/>
    </source>
</evidence>
<keyword evidence="4 6" id="KW-1133">Transmembrane helix</keyword>
<dbReference type="EMBL" id="DTBH01000191">
    <property type="protein sequence ID" value="HGQ78060.1"/>
    <property type="molecule type" value="Genomic_DNA"/>
</dbReference>
<comment type="caution">
    <text evidence="8">The sequence shown here is derived from an EMBL/GenBank/DDBJ whole genome shotgun (WGS) entry which is preliminary data.</text>
</comment>
<evidence type="ECO:0000256" key="5">
    <source>
        <dbReference type="ARBA" id="ARBA00023136"/>
    </source>
</evidence>
<dbReference type="InterPro" id="IPR004923">
    <property type="entry name" value="FTR1/Fip1/EfeU"/>
</dbReference>
<keyword evidence="5 6" id="KW-0472">Membrane</keyword>
<gene>
    <name evidence="8" type="ORF">ENT72_02555</name>
    <name evidence="7" type="ORF">ENU12_09240</name>
</gene>
<dbReference type="EMBL" id="DSZT01000074">
    <property type="protein sequence ID" value="HGU41792.1"/>
    <property type="molecule type" value="Genomic_DNA"/>
</dbReference>
<feature type="transmembrane region" description="Helical" evidence="6">
    <location>
        <begin position="178"/>
        <end position="201"/>
    </location>
</feature>
<evidence type="ECO:0000256" key="3">
    <source>
        <dbReference type="ARBA" id="ARBA00022692"/>
    </source>
</evidence>
<evidence type="ECO:0000256" key="2">
    <source>
        <dbReference type="ARBA" id="ARBA00008333"/>
    </source>
</evidence>
<evidence type="ECO:0000256" key="4">
    <source>
        <dbReference type="ARBA" id="ARBA00022989"/>
    </source>
</evidence>
<evidence type="ECO:0000256" key="1">
    <source>
        <dbReference type="ARBA" id="ARBA00004141"/>
    </source>
</evidence>
<feature type="transmembrane region" description="Helical" evidence="6">
    <location>
        <begin position="12"/>
        <end position="29"/>
    </location>
</feature>
<feature type="transmembrane region" description="Helical" evidence="6">
    <location>
        <begin position="73"/>
        <end position="94"/>
    </location>
</feature>
<feature type="transmembrane region" description="Helical" evidence="6">
    <location>
        <begin position="115"/>
        <end position="141"/>
    </location>
</feature>
<dbReference type="AlphaFoldDB" id="A0A7C4W5Q8"/>
<reference evidence="8" key="1">
    <citation type="journal article" date="2020" name="mSystems">
        <title>Genome- and Community-Level Interaction Insights into Carbon Utilization and Element Cycling Functions of Hydrothermarchaeota in Hydrothermal Sediment.</title>
        <authorList>
            <person name="Zhou Z."/>
            <person name="Liu Y."/>
            <person name="Xu W."/>
            <person name="Pan J."/>
            <person name="Luo Z.H."/>
            <person name="Li M."/>
        </authorList>
    </citation>
    <scope>NUCLEOTIDE SEQUENCE [LARGE SCALE GENOMIC DNA]</scope>
    <source>
        <strain evidence="8">SpSt-604</strain>
        <strain evidence="7">SpSt-640</strain>
    </source>
</reference>
<feature type="transmembrane region" description="Helical" evidence="6">
    <location>
        <begin position="147"/>
        <end position="166"/>
    </location>
</feature>
<feature type="transmembrane region" description="Helical" evidence="6">
    <location>
        <begin position="41"/>
        <end position="61"/>
    </location>
</feature>
<keyword evidence="3 6" id="KW-0812">Transmembrane</keyword>
<sequence>MLGLLQTFFLSFREVFEAALLVGIILTYLKQSGRDTLIKYVLYGTFGGVIASLIVGLLSYLQMSTSEGAEREFFEALMKLIASVLITYVVVWIGRQNKNIAKNLKENVDRRSSSIGLFSLAFISVLREGIELVVFTLASIGKNSFETITGILIGLVLAVGLVFAMFKYAIKINIKRIFKFLGVVLIVLGAEMFGEGIVDLFEIAGEFYELLLIGIYFVSMIILFFDEDLKRVFSKE</sequence>
<feature type="transmembrane region" description="Helical" evidence="6">
    <location>
        <begin position="207"/>
        <end position="225"/>
    </location>
</feature>
<dbReference type="PANTHER" id="PTHR31632:SF2">
    <property type="entry name" value="PLASMA MEMBRANE IRON PERMEASE"/>
    <property type="match status" value="1"/>
</dbReference>
<comment type="subcellular location">
    <subcellularLocation>
        <location evidence="1">Membrane</location>
        <topology evidence="1">Multi-pass membrane protein</topology>
    </subcellularLocation>
</comment>
<comment type="similarity">
    <text evidence="2">Belongs to the oxidase-dependent Fe transporter (OFeT) (TC 9.A.10.1) family.</text>
</comment>
<proteinExistence type="inferred from homology"/>
<dbReference type="PANTHER" id="PTHR31632">
    <property type="entry name" value="IRON TRANSPORTER FTH1"/>
    <property type="match status" value="1"/>
</dbReference>
<dbReference type="GO" id="GO:0015093">
    <property type="term" value="F:ferrous iron transmembrane transporter activity"/>
    <property type="evidence" value="ECO:0007669"/>
    <property type="project" value="TreeGrafter"/>
</dbReference>
<protein>
    <recommendedName>
        <fullName evidence="9">High-affinity Fe2+/Pb2+ permease</fullName>
    </recommendedName>
</protein>
<dbReference type="Pfam" id="PF03239">
    <property type="entry name" value="FTR1"/>
    <property type="match status" value="1"/>
</dbReference>
<evidence type="ECO:0000313" key="7">
    <source>
        <dbReference type="EMBL" id="HGQ78060.1"/>
    </source>
</evidence>
<dbReference type="GO" id="GO:0033573">
    <property type="term" value="C:high-affinity iron permease complex"/>
    <property type="evidence" value="ECO:0007669"/>
    <property type="project" value="InterPro"/>
</dbReference>
<organism evidence="8">
    <name type="scientific">Fervidobacterium pennivorans</name>
    <dbReference type="NCBI Taxonomy" id="93466"/>
    <lineage>
        <taxon>Bacteria</taxon>
        <taxon>Thermotogati</taxon>
        <taxon>Thermotogota</taxon>
        <taxon>Thermotogae</taxon>
        <taxon>Thermotogales</taxon>
        <taxon>Fervidobacteriaceae</taxon>
        <taxon>Fervidobacterium</taxon>
    </lineage>
</organism>